<feature type="region of interest" description="Disordered" evidence="1">
    <location>
        <begin position="129"/>
        <end position="177"/>
    </location>
</feature>
<feature type="region of interest" description="Disordered" evidence="1">
    <location>
        <begin position="271"/>
        <end position="290"/>
    </location>
</feature>
<feature type="compositionally biased region" description="Basic and acidic residues" evidence="1">
    <location>
        <begin position="54"/>
        <end position="63"/>
    </location>
</feature>
<dbReference type="AlphaFoldDB" id="A0A9Q1F1L6"/>
<dbReference type="EMBL" id="JAINUF010000009">
    <property type="protein sequence ID" value="KAJ8349314.1"/>
    <property type="molecule type" value="Genomic_DNA"/>
</dbReference>
<keyword evidence="3" id="KW-1185">Reference proteome</keyword>
<feature type="region of interest" description="Disordered" evidence="1">
    <location>
        <begin position="299"/>
        <end position="324"/>
    </location>
</feature>
<feature type="compositionally biased region" description="Pro residues" evidence="1">
    <location>
        <begin position="130"/>
        <end position="140"/>
    </location>
</feature>
<evidence type="ECO:0000256" key="1">
    <source>
        <dbReference type="SAM" id="MobiDB-lite"/>
    </source>
</evidence>
<feature type="compositionally biased region" description="Polar residues" evidence="1">
    <location>
        <begin position="83"/>
        <end position="92"/>
    </location>
</feature>
<dbReference type="PANTHER" id="PTHR21590">
    <property type="entry name" value="SEA DOMAIN-CONTAINING PROTEIN"/>
    <property type="match status" value="1"/>
</dbReference>
<evidence type="ECO:0000313" key="3">
    <source>
        <dbReference type="Proteomes" id="UP001152622"/>
    </source>
</evidence>
<accession>A0A9Q1F1L6</accession>
<sequence length="363" mass="39924">ALKQKSDIEHYRNKLRLKAKRKGYYDFPAVDGSSKSYALQQRIGQESAQLDINKALDPEEERASTYVKSRRRPSQMGTPAYRSRQSLSSPGPSGTELDLLVMRERSRRGVRNSGYDAFRFAQLPEMAMGSPPPPVLPRMGPPLGSSLRRSSSDIGPKSRTSECSVPEMQSPHDSDPYGPLTRMPLPAVTADQSLSQYSGNPITAVYAIPASRAGYSGYFAPTPPSSYRSPSWMSYPPEPEDLPHQWTDLKPYAELNLSVALSGHSKIPGYPCRGTQRFSPHPRYPQSSPVRLPRQYSLGSSAHSVSDQLPMPSTHASEQSLTDPVDATGASLASISTAVLVKAIRKEVAKLAKKQMDMLEFQV</sequence>
<dbReference type="PANTHER" id="PTHR21590:SF3">
    <property type="entry name" value="UPF0606 PROTEIN KIAA1549L"/>
    <property type="match status" value="1"/>
</dbReference>
<dbReference type="Pfam" id="PF12877">
    <property type="entry name" value="KIAA1549"/>
    <property type="match status" value="1"/>
</dbReference>
<dbReference type="Proteomes" id="UP001152622">
    <property type="component" value="Chromosome 9"/>
</dbReference>
<evidence type="ECO:0000313" key="2">
    <source>
        <dbReference type="EMBL" id="KAJ8349314.1"/>
    </source>
</evidence>
<organism evidence="2 3">
    <name type="scientific">Synaphobranchus kaupii</name>
    <name type="common">Kaup's arrowtooth eel</name>
    <dbReference type="NCBI Taxonomy" id="118154"/>
    <lineage>
        <taxon>Eukaryota</taxon>
        <taxon>Metazoa</taxon>
        <taxon>Chordata</taxon>
        <taxon>Craniata</taxon>
        <taxon>Vertebrata</taxon>
        <taxon>Euteleostomi</taxon>
        <taxon>Actinopterygii</taxon>
        <taxon>Neopterygii</taxon>
        <taxon>Teleostei</taxon>
        <taxon>Anguilliformes</taxon>
        <taxon>Synaphobranchidae</taxon>
        <taxon>Synaphobranchus</taxon>
    </lineage>
</organism>
<comment type="caution">
    <text evidence="2">The sequence shown here is derived from an EMBL/GenBank/DDBJ whole genome shotgun (WGS) entry which is preliminary data.</text>
</comment>
<feature type="region of interest" description="Disordered" evidence="1">
    <location>
        <begin position="53"/>
        <end position="113"/>
    </location>
</feature>
<dbReference type="InterPro" id="IPR024606">
    <property type="entry name" value="KIAA1549"/>
</dbReference>
<gene>
    <name evidence="2" type="ORF">SKAU_G00244440</name>
</gene>
<name>A0A9Q1F1L6_SYNKA</name>
<proteinExistence type="predicted"/>
<reference evidence="2" key="1">
    <citation type="journal article" date="2023" name="Science">
        <title>Genome structures resolve the early diversification of teleost fishes.</title>
        <authorList>
            <person name="Parey E."/>
            <person name="Louis A."/>
            <person name="Montfort J."/>
            <person name="Bouchez O."/>
            <person name="Roques C."/>
            <person name="Iampietro C."/>
            <person name="Lluch J."/>
            <person name="Castinel A."/>
            <person name="Donnadieu C."/>
            <person name="Desvignes T."/>
            <person name="Floi Bucao C."/>
            <person name="Jouanno E."/>
            <person name="Wen M."/>
            <person name="Mejri S."/>
            <person name="Dirks R."/>
            <person name="Jansen H."/>
            <person name="Henkel C."/>
            <person name="Chen W.J."/>
            <person name="Zahm M."/>
            <person name="Cabau C."/>
            <person name="Klopp C."/>
            <person name="Thompson A.W."/>
            <person name="Robinson-Rechavi M."/>
            <person name="Braasch I."/>
            <person name="Lecointre G."/>
            <person name="Bobe J."/>
            <person name="Postlethwait J.H."/>
            <person name="Berthelot C."/>
            <person name="Roest Crollius H."/>
            <person name="Guiguen Y."/>
        </authorList>
    </citation>
    <scope>NUCLEOTIDE SEQUENCE</scope>
    <source>
        <strain evidence="2">WJC10195</strain>
    </source>
</reference>
<protein>
    <submittedName>
        <fullName evidence="2">Uncharacterized protein</fullName>
    </submittedName>
</protein>
<dbReference type="OrthoDB" id="9939624at2759"/>
<feature type="non-terminal residue" evidence="2">
    <location>
        <position position="363"/>
    </location>
</feature>